<sequence length="295" mass="29974">MTKRTAVRTTLRAVATGAFATTLLGLAPQTAVAAPVPTPQAPARASVAAAHEAAAAPATLDTLARFFAADRKRGGAPAMAPAAPGTPRIEGGTVPVYLLSPDFVRGRTAAPVARLEFLASKAVAADGRTASVWTVRQGAAWKVVNIADGDDETRYTAAGAARAKGGTVFHEPQIDAWYVQRGDRIEPLDADARKAVGAHGTTVAAYRKRVAKAYGDKLPGSAYDRRGEAGGYGPKAAAGGEETRAQAAPAQQPVTAGAFTDDSLPVTAATTVAGAAALLALGLSAAAALRRRRSG</sequence>
<dbReference type="Proteomes" id="UP000048965">
    <property type="component" value="Unassembled WGS sequence"/>
</dbReference>
<keyword evidence="3" id="KW-0732">Signal</keyword>
<organism evidence="4 5">
    <name type="scientific">Streptomyces lydicamycinicus</name>
    <dbReference type="NCBI Taxonomy" id="1546107"/>
    <lineage>
        <taxon>Bacteria</taxon>
        <taxon>Bacillati</taxon>
        <taxon>Actinomycetota</taxon>
        <taxon>Actinomycetes</taxon>
        <taxon>Kitasatosporales</taxon>
        <taxon>Streptomycetaceae</taxon>
        <taxon>Streptomyces</taxon>
    </lineage>
</organism>
<dbReference type="AlphaFoldDB" id="A0A0P4RGN9"/>
<evidence type="ECO:0000313" key="5">
    <source>
        <dbReference type="Proteomes" id="UP000048965"/>
    </source>
</evidence>
<keyword evidence="2" id="KW-0472">Membrane</keyword>
<protein>
    <recommendedName>
        <fullName evidence="6">Gram-positive cocci surface proteins LPxTG domain-containing protein</fullName>
    </recommendedName>
</protein>
<feature type="transmembrane region" description="Helical" evidence="2">
    <location>
        <begin position="268"/>
        <end position="289"/>
    </location>
</feature>
<feature type="compositionally biased region" description="Low complexity" evidence="1">
    <location>
        <begin position="234"/>
        <end position="253"/>
    </location>
</feature>
<keyword evidence="5" id="KW-1185">Reference proteome</keyword>
<comment type="caution">
    <text evidence="4">The sequence shown here is derived from an EMBL/GenBank/DDBJ whole genome shotgun (WGS) entry which is preliminary data.</text>
</comment>
<evidence type="ECO:0000256" key="1">
    <source>
        <dbReference type="SAM" id="MobiDB-lite"/>
    </source>
</evidence>
<feature type="region of interest" description="Disordered" evidence="1">
    <location>
        <begin position="224"/>
        <end position="253"/>
    </location>
</feature>
<accession>A0A0P4RGN9</accession>
<name>A0A0P4RGN9_9ACTN</name>
<evidence type="ECO:0000256" key="2">
    <source>
        <dbReference type="SAM" id="Phobius"/>
    </source>
</evidence>
<evidence type="ECO:0000313" key="4">
    <source>
        <dbReference type="EMBL" id="GAO12575.1"/>
    </source>
</evidence>
<feature type="signal peptide" evidence="3">
    <location>
        <begin position="1"/>
        <end position="33"/>
    </location>
</feature>
<evidence type="ECO:0000256" key="3">
    <source>
        <dbReference type="SAM" id="SignalP"/>
    </source>
</evidence>
<proteinExistence type="predicted"/>
<gene>
    <name evidence="4" type="ORF">TPA0598_11_01360</name>
</gene>
<dbReference type="EMBL" id="BBNO01000011">
    <property type="protein sequence ID" value="GAO12575.1"/>
    <property type="molecule type" value="Genomic_DNA"/>
</dbReference>
<dbReference type="OrthoDB" id="3470164at2"/>
<reference evidence="4 5" key="2">
    <citation type="journal article" date="2015" name="Stand. Genomic Sci.">
        <title>Draft genome sequence of marine-derived Streptomyces sp. TP-A0598, a producer of anti-MRSA antibiotic lydicamycins.</title>
        <authorList>
            <person name="Komaki H."/>
            <person name="Ichikawa N."/>
            <person name="Hosoyama A."/>
            <person name="Fujita N."/>
            <person name="Igarashi Y."/>
        </authorList>
    </citation>
    <scope>NUCLEOTIDE SEQUENCE [LARGE SCALE GENOMIC DNA]</scope>
    <source>
        <strain evidence="4 5">NBRC 110027</strain>
    </source>
</reference>
<feature type="chain" id="PRO_5006068755" description="Gram-positive cocci surface proteins LPxTG domain-containing protein" evidence="3">
    <location>
        <begin position="34"/>
        <end position="295"/>
    </location>
</feature>
<reference evidence="5" key="1">
    <citation type="submission" date="2014-09" db="EMBL/GenBank/DDBJ databases">
        <title>Whole genome shotgun sequence of Streptomyces sp. NBRC 110027.</title>
        <authorList>
            <person name="Komaki H."/>
            <person name="Ichikawa N."/>
            <person name="Katano-Makiyama Y."/>
            <person name="Hosoyama A."/>
            <person name="Hashimoto M."/>
            <person name="Uohara A."/>
            <person name="Kitahashi Y."/>
            <person name="Ohji S."/>
            <person name="Kimura A."/>
            <person name="Yamazoe A."/>
            <person name="Igarashi Y."/>
            <person name="Fujita N."/>
        </authorList>
    </citation>
    <scope>NUCLEOTIDE SEQUENCE [LARGE SCALE GENOMIC DNA]</scope>
    <source>
        <strain evidence="5">NBRC 110027</strain>
    </source>
</reference>
<keyword evidence="2" id="KW-1133">Transmembrane helix</keyword>
<keyword evidence="2" id="KW-0812">Transmembrane</keyword>
<evidence type="ECO:0008006" key="6">
    <source>
        <dbReference type="Google" id="ProtNLM"/>
    </source>
</evidence>
<dbReference type="RefSeq" id="WP_042161726.1">
    <property type="nucleotide sequence ID" value="NZ_BBNO01000011.1"/>
</dbReference>